<name>A0A6J4S364_9ACTN</name>
<evidence type="ECO:0000256" key="1">
    <source>
        <dbReference type="ARBA" id="ARBA00001966"/>
    </source>
</evidence>
<dbReference type="InterPro" id="IPR006657">
    <property type="entry name" value="MoPterin_dinucl-bd_dom"/>
</dbReference>
<dbReference type="InterPro" id="IPR000283">
    <property type="entry name" value="NADH_UbQ_OxRdtase_75kDa_su_CS"/>
</dbReference>
<dbReference type="InterPro" id="IPR010228">
    <property type="entry name" value="NADH_UbQ_OxRdtase_Gsu"/>
</dbReference>
<dbReference type="Pfam" id="PF10588">
    <property type="entry name" value="NADH-G_4Fe-4S_3"/>
    <property type="match status" value="1"/>
</dbReference>
<feature type="region of interest" description="Disordered" evidence="15">
    <location>
        <begin position="718"/>
        <end position="737"/>
    </location>
</feature>
<dbReference type="GO" id="GO:0042773">
    <property type="term" value="P:ATP synthesis coupled electron transport"/>
    <property type="evidence" value="ECO:0007669"/>
    <property type="project" value="InterPro"/>
</dbReference>
<evidence type="ECO:0000256" key="6">
    <source>
        <dbReference type="ARBA" id="ARBA00022719"/>
    </source>
</evidence>
<evidence type="ECO:0000259" key="18">
    <source>
        <dbReference type="PROSITE" id="PS51839"/>
    </source>
</evidence>
<comment type="cofactor">
    <cofactor evidence="14">
        <name>[2Fe-2S] cluster</name>
        <dbReference type="ChEBI" id="CHEBI:190135"/>
    </cofactor>
    <text evidence="14">Binds 1 [2Fe-2S] cluster per subunit.</text>
</comment>
<proteinExistence type="inferred from homology"/>
<dbReference type="PROSITE" id="PS51085">
    <property type="entry name" value="2FE2S_FER_2"/>
    <property type="match status" value="1"/>
</dbReference>
<evidence type="ECO:0000256" key="2">
    <source>
        <dbReference type="ARBA" id="ARBA00004370"/>
    </source>
</evidence>
<evidence type="ECO:0000259" key="17">
    <source>
        <dbReference type="PROSITE" id="PS51669"/>
    </source>
</evidence>
<dbReference type="Pfam" id="PF22117">
    <property type="entry name" value="Fer4_Nqo3"/>
    <property type="match status" value="1"/>
</dbReference>
<dbReference type="PROSITE" id="PS00643">
    <property type="entry name" value="COMPLEX1_75K_3"/>
    <property type="match status" value="1"/>
</dbReference>
<feature type="domain" description="4Fe-4S Mo/W bis-MGD-type" evidence="17">
    <location>
        <begin position="224"/>
        <end position="280"/>
    </location>
</feature>
<dbReference type="EMBL" id="CADCVQ010000044">
    <property type="protein sequence ID" value="CAA9481668.1"/>
    <property type="molecule type" value="Genomic_DNA"/>
</dbReference>
<dbReference type="Gene3D" id="3.40.50.740">
    <property type="match status" value="2"/>
</dbReference>
<dbReference type="GO" id="GO:0003954">
    <property type="term" value="F:NADH dehydrogenase activity"/>
    <property type="evidence" value="ECO:0007669"/>
    <property type="project" value="TreeGrafter"/>
</dbReference>
<dbReference type="SMART" id="SM00929">
    <property type="entry name" value="NADH-G_4Fe-4S_3"/>
    <property type="match status" value="1"/>
</dbReference>
<dbReference type="Gene3D" id="2.20.25.90">
    <property type="entry name" value="ADC-like domains"/>
    <property type="match status" value="1"/>
</dbReference>
<keyword evidence="7 14" id="KW-0479">Metal-binding</keyword>
<dbReference type="InterPro" id="IPR006963">
    <property type="entry name" value="Mopterin_OxRdtase_4Fe-4S_dom"/>
</dbReference>
<dbReference type="GO" id="GO:0046872">
    <property type="term" value="F:metal ion binding"/>
    <property type="evidence" value="ECO:0007669"/>
    <property type="project" value="UniProtKB-UniRule"/>
</dbReference>
<dbReference type="SUPFAM" id="SSF53706">
    <property type="entry name" value="Formate dehydrogenase/DMSO reductase, domains 1-3"/>
    <property type="match status" value="1"/>
</dbReference>
<dbReference type="AlphaFoldDB" id="A0A6J4S364"/>
<dbReference type="GO" id="GO:0048038">
    <property type="term" value="F:quinone binding"/>
    <property type="evidence" value="ECO:0007669"/>
    <property type="project" value="UniProtKB-UniRule"/>
</dbReference>
<dbReference type="InterPro" id="IPR001041">
    <property type="entry name" value="2Fe-2S_ferredoxin-type"/>
</dbReference>
<dbReference type="PROSITE" id="PS51669">
    <property type="entry name" value="4FE4S_MOW_BIS_MGD"/>
    <property type="match status" value="1"/>
</dbReference>
<dbReference type="InterPro" id="IPR019574">
    <property type="entry name" value="NADH_UbQ_OxRdtase_Gsu_4Fe4S-bd"/>
</dbReference>
<accession>A0A6J4S364</accession>
<evidence type="ECO:0000256" key="5">
    <source>
        <dbReference type="ARBA" id="ARBA00022714"/>
    </source>
</evidence>
<gene>
    <name evidence="19" type="ORF">AVDCRST_MAG67-911</name>
</gene>
<dbReference type="PANTHER" id="PTHR43105:SF12">
    <property type="entry name" value="NADH-QUINONE OXIDOREDUCTASE SUBUNIT G"/>
    <property type="match status" value="1"/>
</dbReference>
<feature type="domain" description="2Fe-2S ferredoxin-type" evidence="16">
    <location>
        <begin position="7"/>
        <end position="86"/>
    </location>
</feature>
<evidence type="ECO:0000256" key="11">
    <source>
        <dbReference type="ARBA" id="ARBA00023027"/>
    </source>
</evidence>
<keyword evidence="11 14" id="KW-0520">NAD</keyword>
<dbReference type="Gene3D" id="2.40.40.20">
    <property type="match status" value="1"/>
</dbReference>
<dbReference type="FunFam" id="3.10.20.740:FF:000004">
    <property type="entry name" value="NADH-quinone oxidoreductase"/>
    <property type="match status" value="1"/>
</dbReference>
<keyword evidence="4 14" id="KW-0004">4Fe-4S</keyword>
<dbReference type="Pfam" id="PF04879">
    <property type="entry name" value="Molybdop_Fe4S4"/>
    <property type="match status" value="1"/>
</dbReference>
<dbReference type="Pfam" id="PF01568">
    <property type="entry name" value="Molydop_binding"/>
    <property type="match status" value="1"/>
</dbReference>
<dbReference type="SUPFAM" id="SSF54862">
    <property type="entry name" value="4Fe-4S ferredoxins"/>
    <property type="match status" value="1"/>
</dbReference>
<feature type="domain" description="4Fe-4S His(Cys)3-ligated-type" evidence="18">
    <location>
        <begin position="86"/>
        <end position="125"/>
    </location>
</feature>
<organism evidence="19">
    <name type="scientific">uncultured Solirubrobacteraceae bacterium</name>
    <dbReference type="NCBI Taxonomy" id="1162706"/>
    <lineage>
        <taxon>Bacteria</taxon>
        <taxon>Bacillati</taxon>
        <taxon>Actinomycetota</taxon>
        <taxon>Thermoleophilia</taxon>
        <taxon>Solirubrobacterales</taxon>
        <taxon>Solirubrobacteraceae</taxon>
        <taxon>environmental samples</taxon>
    </lineage>
</organism>
<dbReference type="PROSITE" id="PS51839">
    <property type="entry name" value="4FE4S_HC3"/>
    <property type="match status" value="1"/>
</dbReference>
<keyword evidence="10 14" id="KW-0411">Iron-sulfur</keyword>
<keyword evidence="12" id="KW-0472">Membrane</keyword>
<dbReference type="CDD" id="cd02775">
    <property type="entry name" value="MopB_CT"/>
    <property type="match status" value="1"/>
</dbReference>
<evidence type="ECO:0000256" key="7">
    <source>
        <dbReference type="ARBA" id="ARBA00022723"/>
    </source>
</evidence>
<protein>
    <recommendedName>
        <fullName evidence="14">NADH-quinone oxidoreductase</fullName>
        <ecNumber evidence="14">7.1.1.-</ecNumber>
    </recommendedName>
</protein>
<dbReference type="Gene3D" id="3.10.20.740">
    <property type="match status" value="1"/>
</dbReference>
<dbReference type="InterPro" id="IPR009010">
    <property type="entry name" value="Asp_de-COase-like_dom_sf"/>
</dbReference>
<dbReference type="InterPro" id="IPR036010">
    <property type="entry name" value="2Fe-2S_ferredoxin-like_sf"/>
</dbReference>
<comment type="cofactor">
    <cofactor evidence="1 14">
        <name>[4Fe-4S] cluster</name>
        <dbReference type="ChEBI" id="CHEBI:49883"/>
    </cofactor>
</comment>
<comment type="similarity">
    <text evidence="3 14">Belongs to the complex I 75 kDa subunit family.</text>
</comment>
<evidence type="ECO:0000256" key="15">
    <source>
        <dbReference type="SAM" id="MobiDB-lite"/>
    </source>
</evidence>
<comment type="subcellular location">
    <subcellularLocation>
        <location evidence="2">Membrane</location>
    </subcellularLocation>
</comment>
<dbReference type="GO" id="GO:0051537">
    <property type="term" value="F:2 iron, 2 sulfur cluster binding"/>
    <property type="evidence" value="ECO:0007669"/>
    <property type="project" value="UniProtKB-UniRule"/>
</dbReference>
<keyword evidence="19" id="KW-0560">Oxidoreductase</keyword>
<dbReference type="GO" id="GO:0043546">
    <property type="term" value="F:molybdopterin cofactor binding"/>
    <property type="evidence" value="ECO:0007669"/>
    <property type="project" value="InterPro"/>
</dbReference>
<evidence type="ECO:0000259" key="16">
    <source>
        <dbReference type="PROSITE" id="PS51085"/>
    </source>
</evidence>
<dbReference type="SUPFAM" id="SSF50692">
    <property type="entry name" value="ADC-like"/>
    <property type="match status" value="1"/>
</dbReference>
<dbReference type="NCBIfam" id="TIGR01973">
    <property type="entry name" value="NuoG"/>
    <property type="match status" value="1"/>
</dbReference>
<keyword evidence="8 14" id="KW-1278">Translocase</keyword>
<dbReference type="GO" id="GO:0008137">
    <property type="term" value="F:NADH dehydrogenase (ubiquinone) activity"/>
    <property type="evidence" value="ECO:0007669"/>
    <property type="project" value="UniProtKB-UniRule"/>
</dbReference>
<sequence length="834" mass="87996">MPRPNPETAAFSVDGLEVNAPAGMMLADAAKFGDVEIPVFCYEPKLGPPVGACRMCLVEIEGIPKLQTACSTPVKDGMVVFTQTDRVKQAQEAVLEFLLINHPLDCPVCDAGGECPLQDITFGWGPGRSRFIEPKRHFVKPLALSPLIAIDRERCILCYRCVRFSQEVAEDYQLILEERGADTFVSTFDGHPYVAPFSGNIIELCPVGALTSQPYRFRARPWDIEGSGSVCTLCPAQCNVEFTVRDERVLRVMARDHHGVDDGWLCDKGRFAYQSVHVDQRVSHPLVRVDGELVPVSWDRALDEAAAALSAAGSDSAAIAGGETTNEEGWLLQELVRGGLGSANVDSRFGGMLPRELHAALHAPALQATVPDLEFAHAVLVLDCEPVDDAPILDLRIRKGVRRNGVKLAVATSRPSSLDANAAAVARFAPGAAEAFCAALNAAVGGHGVVAELAAAAGAQAADVLALAQLLTGAGDARSAGGSQGRADIVIVYGERLTHGARGEHAARALLNVAGHVVSAGHDGSGLLELPAGTNGRGLREAGMLPNAGPGLAEIGPAGLDTGAIGAAAAAGALSALYLLHVDPLRDLPSRRTWRTALQRADSVIAHAEFLSEGLWEHATVVFPSESYAEKEGTITHPDGRVQRLRPAIARPDAVRAEWNVLADLSRRLGHDPGILSGPMASAKLFEAVPFYAGITLDELGGRGLRWPARPASAAWPAADGGPFGLESPQQAPTPNGSLRLGRFRSIWAAAEVELSPALKFLRAHQRAELSPADARRLGLAHGDRVTVGSNGSRVSATVALRSGVPEGTVFLEQGIAQDSASELDDDLVEVSPA</sequence>
<evidence type="ECO:0000256" key="8">
    <source>
        <dbReference type="ARBA" id="ARBA00022967"/>
    </source>
</evidence>
<dbReference type="CDD" id="cd00207">
    <property type="entry name" value="fer2"/>
    <property type="match status" value="1"/>
</dbReference>
<dbReference type="Gene3D" id="3.40.228.10">
    <property type="entry name" value="Dimethylsulfoxide Reductase, domain 2"/>
    <property type="match status" value="2"/>
</dbReference>
<dbReference type="InterPro" id="IPR054351">
    <property type="entry name" value="NADH_UbQ_OxRdtase_ferredoxin"/>
</dbReference>
<dbReference type="InterPro" id="IPR050123">
    <property type="entry name" value="Prok_molybdopt-oxidoreductase"/>
</dbReference>
<evidence type="ECO:0000256" key="14">
    <source>
        <dbReference type="RuleBase" id="RU003525"/>
    </source>
</evidence>
<dbReference type="EC" id="7.1.1.-" evidence="14"/>
<keyword evidence="19" id="KW-0830">Ubiquinone</keyword>
<reference evidence="19" key="1">
    <citation type="submission" date="2020-02" db="EMBL/GenBank/DDBJ databases">
        <authorList>
            <person name="Meier V. D."/>
        </authorList>
    </citation>
    <scope>NUCLEOTIDE SEQUENCE</scope>
    <source>
        <strain evidence="19">AVDCRST_MAG67</strain>
    </source>
</reference>
<comment type="catalytic activity">
    <reaction evidence="13 14">
        <text>a quinone + NADH + 5 H(+)(in) = a quinol + NAD(+) + 4 H(+)(out)</text>
        <dbReference type="Rhea" id="RHEA:57888"/>
        <dbReference type="ChEBI" id="CHEBI:15378"/>
        <dbReference type="ChEBI" id="CHEBI:24646"/>
        <dbReference type="ChEBI" id="CHEBI:57540"/>
        <dbReference type="ChEBI" id="CHEBI:57945"/>
        <dbReference type="ChEBI" id="CHEBI:132124"/>
    </reaction>
</comment>
<dbReference type="GO" id="GO:0016020">
    <property type="term" value="C:membrane"/>
    <property type="evidence" value="ECO:0007669"/>
    <property type="project" value="UniProtKB-SubCell"/>
</dbReference>
<dbReference type="PROSITE" id="PS00642">
    <property type="entry name" value="COMPLEX1_75K_2"/>
    <property type="match status" value="1"/>
</dbReference>
<keyword evidence="6 14" id="KW-0874">Quinone</keyword>
<dbReference type="GO" id="GO:0051539">
    <property type="term" value="F:4 iron, 4 sulfur cluster binding"/>
    <property type="evidence" value="ECO:0007669"/>
    <property type="project" value="UniProtKB-KW"/>
</dbReference>
<evidence type="ECO:0000256" key="4">
    <source>
        <dbReference type="ARBA" id="ARBA00022485"/>
    </source>
</evidence>
<evidence type="ECO:0000313" key="19">
    <source>
        <dbReference type="EMBL" id="CAA9481668.1"/>
    </source>
</evidence>
<dbReference type="SUPFAM" id="SSF54292">
    <property type="entry name" value="2Fe-2S ferredoxin-like"/>
    <property type="match status" value="1"/>
</dbReference>
<evidence type="ECO:0000256" key="10">
    <source>
        <dbReference type="ARBA" id="ARBA00023014"/>
    </source>
</evidence>
<evidence type="ECO:0000256" key="3">
    <source>
        <dbReference type="ARBA" id="ARBA00005404"/>
    </source>
</evidence>
<keyword evidence="5 14" id="KW-0001">2Fe-2S</keyword>
<dbReference type="Pfam" id="PF00384">
    <property type="entry name" value="Molybdopterin"/>
    <property type="match status" value="1"/>
</dbReference>
<feature type="compositionally biased region" description="Polar residues" evidence="15">
    <location>
        <begin position="728"/>
        <end position="737"/>
    </location>
</feature>
<dbReference type="Pfam" id="PF13510">
    <property type="entry name" value="Fer2_4"/>
    <property type="match status" value="1"/>
</dbReference>
<evidence type="ECO:0000256" key="12">
    <source>
        <dbReference type="ARBA" id="ARBA00023136"/>
    </source>
</evidence>
<evidence type="ECO:0000256" key="9">
    <source>
        <dbReference type="ARBA" id="ARBA00023004"/>
    </source>
</evidence>
<dbReference type="Gene3D" id="3.30.70.20">
    <property type="match status" value="1"/>
</dbReference>
<keyword evidence="9 14" id="KW-0408">Iron</keyword>
<evidence type="ECO:0000256" key="13">
    <source>
        <dbReference type="ARBA" id="ARBA00047712"/>
    </source>
</evidence>
<comment type="function">
    <text evidence="14">NDH-1 shuttles electrons from NADH, via FMN and iron-sulfur (Fe-S) centers, to quinones in the respiratory chain. Couples the redox reaction to proton translocation (for every two electrons transferred, four hydrogen ions are translocated across the cytoplasmic membrane), and thus conserves the redox energy in a proton gradient.</text>
</comment>
<dbReference type="InterPro" id="IPR006656">
    <property type="entry name" value="Mopterin_OxRdtase"/>
</dbReference>
<dbReference type="PANTHER" id="PTHR43105">
    <property type="entry name" value="RESPIRATORY NITRATE REDUCTASE"/>
    <property type="match status" value="1"/>
</dbReference>
<dbReference type="SMART" id="SM00926">
    <property type="entry name" value="Molybdop_Fe4S4"/>
    <property type="match status" value="1"/>
</dbReference>